<comment type="similarity">
    <text evidence="1 4">Belongs to the type-B carboxylesterase/lipase family.</text>
</comment>
<evidence type="ECO:0000256" key="1">
    <source>
        <dbReference type="ARBA" id="ARBA00005964"/>
    </source>
</evidence>
<dbReference type="FunFam" id="3.40.50.1820:FF:000859">
    <property type="entry name" value="Carboxylic ester hydrolase"/>
    <property type="match status" value="1"/>
</dbReference>
<dbReference type="InterPro" id="IPR050654">
    <property type="entry name" value="AChE-related_enzymes"/>
</dbReference>
<evidence type="ECO:0000256" key="3">
    <source>
        <dbReference type="ARBA" id="ARBA00022801"/>
    </source>
</evidence>
<dbReference type="Pfam" id="PF00135">
    <property type="entry name" value="COesterase"/>
    <property type="match status" value="1"/>
</dbReference>
<dbReference type="PROSITE" id="PS51257">
    <property type="entry name" value="PROKAR_LIPOPROTEIN"/>
    <property type="match status" value="1"/>
</dbReference>
<name>A0A7M7PTH7_STRPU</name>
<dbReference type="RefSeq" id="XP_030855803.1">
    <property type="nucleotide sequence ID" value="XM_030999943.1"/>
</dbReference>
<dbReference type="InterPro" id="IPR019826">
    <property type="entry name" value="Carboxylesterase_B_AS"/>
</dbReference>
<dbReference type="GeneID" id="763207"/>
<dbReference type="AlphaFoldDB" id="A0A7M7PTH7"/>
<proteinExistence type="inferred from homology"/>
<dbReference type="SUPFAM" id="SSF53474">
    <property type="entry name" value="alpha/beta-Hydrolases"/>
    <property type="match status" value="1"/>
</dbReference>
<evidence type="ECO:0000256" key="2">
    <source>
        <dbReference type="ARBA" id="ARBA00022487"/>
    </source>
</evidence>
<dbReference type="PROSITE" id="PS00122">
    <property type="entry name" value="CARBOXYLESTERASE_B_1"/>
    <property type="match status" value="1"/>
</dbReference>
<dbReference type="InParanoid" id="A0A7M7PTH7"/>
<dbReference type="InterPro" id="IPR002018">
    <property type="entry name" value="CarbesteraseB"/>
</dbReference>
<dbReference type="PANTHER" id="PTHR43918">
    <property type="entry name" value="ACETYLCHOLINESTERASE"/>
    <property type="match status" value="1"/>
</dbReference>
<organism evidence="6 7">
    <name type="scientific">Strongylocentrotus purpuratus</name>
    <name type="common">Purple sea urchin</name>
    <dbReference type="NCBI Taxonomy" id="7668"/>
    <lineage>
        <taxon>Eukaryota</taxon>
        <taxon>Metazoa</taxon>
        <taxon>Echinodermata</taxon>
        <taxon>Eleutherozoa</taxon>
        <taxon>Echinozoa</taxon>
        <taxon>Echinoidea</taxon>
        <taxon>Euechinoidea</taxon>
        <taxon>Echinacea</taxon>
        <taxon>Camarodonta</taxon>
        <taxon>Echinidea</taxon>
        <taxon>Strongylocentrotidae</taxon>
        <taxon>Strongylocentrotus</taxon>
    </lineage>
</organism>
<evidence type="ECO:0000313" key="6">
    <source>
        <dbReference type="EnsemblMetazoa" id="XP_030855803"/>
    </source>
</evidence>
<protein>
    <recommendedName>
        <fullName evidence="4">Carboxylic ester hydrolase</fullName>
        <ecNumber evidence="4">3.1.1.-</ecNumber>
    </recommendedName>
</protein>
<dbReference type="Proteomes" id="UP000007110">
    <property type="component" value="Unassembled WGS sequence"/>
</dbReference>
<reference evidence="7" key="1">
    <citation type="submission" date="2015-02" db="EMBL/GenBank/DDBJ databases">
        <title>Genome sequencing for Strongylocentrotus purpuratus.</title>
        <authorList>
            <person name="Murali S."/>
            <person name="Liu Y."/>
            <person name="Vee V."/>
            <person name="English A."/>
            <person name="Wang M."/>
            <person name="Skinner E."/>
            <person name="Han Y."/>
            <person name="Muzny D.M."/>
            <person name="Worley K.C."/>
            <person name="Gibbs R.A."/>
        </authorList>
    </citation>
    <scope>NUCLEOTIDE SEQUENCE</scope>
</reference>
<dbReference type="InterPro" id="IPR029058">
    <property type="entry name" value="AB_hydrolase_fold"/>
</dbReference>
<dbReference type="OrthoDB" id="19653at2759"/>
<dbReference type="Gene3D" id="3.40.50.1820">
    <property type="entry name" value="alpha/beta hydrolase"/>
    <property type="match status" value="1"/>
</dbReference>
<keyword evidence="7" id="KW-1185">Reference proteome</keyword>
<evidence type="ECO:0000256" key="4">
    <source>
        <dbReference type="RuleBase" id="RU361235"/>
    </source>
</evidence>
<dbReference type="PANTHER" id="PTHR43918:SF4">
    <property type="entry name" value="CARBOXYLIC ESTER HYDROLASE"/>
    <property type="match status" value="1"/>
</dbReference>
<evidence type="ECO:0000259" key="5">
    <source>
        <dbReference type="Pfam" id="PF00135"/>
    </source>
</evidence>
<accession>A0A7M7PTH7</accession>
<dbReference type="KEGG" id="spu:763207"/>
<evidence type="ECO:0000313" key="7">
    <source>
        <dbReference type="Proteomes" id="UP000007110"/>
    </source>
</evidence>
<feature type="domain" description="Carboxylesterase type B" evidence="5">
    <location>
        <begin position="47"/>
        <end position="549"/>
    </location>
</feature>
<keyword evidence="3 4" id="KW-0378">Hydrolase</keyword>
<sequence length="602" mass="67054">MVRMGRTHLVFLMIGLFGCHVISADPQVTLPGTSTTLSGIYIQYNETGYLNVSVIIEAFLGIPFAEPPVGELRFKNPVKKGDLGTSYPADADKSVCPQVGSGENEDCLYLSVHTSSERVRFIRCNAPVMIWIHGGAFTGGSGSSSSYDPYPYFGLTADYVVVHINYRLGVLGFLTTGDAASPGNYGMYDQVMALEWVQENIAAFGGDPSRVTIMGESAGAASVGLHLVSPLSKDLFHQSIMQSGNALCPWAVDTNIDRQIGFTMEIADMVNCTTTDNQALVECLKNVEINDLLMAQATLTGNYLHVELLFVPVVDGAFLPDVPLELLKRGEFNSVPTLLGTNKDEGTLIALRAYPLYIGRQNPPTTTLQEFRDFLPDYLYEYTPLVASAVEQWYIDWKLADNPLADQYEAFVNLQTDQVFACSTEVMARALEESGVPVYRYEMTHDPSTSIWGSVPGWMGAGHGEDVQFVFAWGLSTSGGGQTHQEKYMSVQFVRYWSNFVTSGDPNVPLSTGEYPSWPRYTLPDQDYKILSLTMKNDRAMRMDSCAFWLKYAPNLYELDESDPDDLYQDWSQEYEQWRDVHMTEWNDAFEEYKEGNGCDQP</sequence>
<keyword evidence="4" id="KW-0732">Signal</keyword>
<dbReference type="EnsemblMetazoa" id="XM_030999943">
    <property type="protein sequence ID" value="XP_030855803"/>
    <property type="gene ID" value="LOC763207"/>
</dbReference>
<keyword evidence="2" id="KW-0719">Serine esterase</keyword>
<reference evidence="6" key="2">
    <citation type="submission" date="2021-01" db="UniProtKB">
        <authorList>
            <consortium name="EnsemblMetazoa"/>
        </authorList>
    </citation>
    <scope>IDENTIFICATION</scope>
</reference>
<dbReference type="EC" id="3.1.1.-" evidence="4"/>
<feature type="chain" id="PRO_5029931723" description="Carboxylic ester hydrolase" evidence="4">
    <location>
        <begin position="25"/>
        <end position="602"/>
    </location>
</feature>
<feature type="signal peptide" evidence="4">
    <location>
        <begin position="1"/>
        <end position="24"/>
    </location>
</feature>
<dbReference type="GO" id="GO:0052689">
    <property type="term" value="F:carboxylic ester hydrolase activity"/>
    <property type="evidence" value="ECO:0007669"/>
    <property type="project" value="UniProtKB-KW"/>
</dbReference>